<gene>
    <name evidence="3" type="ORF">F4Y60_03715</name>
</gene>
<feature type="domain" description="Phosphodiester glycosidase" evidence="2">
    <location>
        <begin position="74"/>
        <end position="219"/>
    </location>
</feature>
<dbReference type="EMBL" id="VXRY01000143">
    <property type="protein sequence ID" value="MXY33195.1"/>
    <property type="molecule type" value="Genomic_DNA"/>
</dbReference>
<name>A0A6B0XYD1_9RHOB</name>
<accession>A0A6B0XYD1</accession>
<dbReference type="Pfam" id="PF09992">
    <property type="entry name" value="NAGPA"/>
    <property type="match status" value="1"/>
</dbReference>
<organism evidence="3">
    <name type="scientific">Boseongicola sp. SB0664_bin_43</name>
    <dbReference type="NCBI Taxonomy" id="2604844"/>
    <lineage>
        <taxon>Bacteria</taxon>
        <taxon>Pseudomonadati</taxon>
        <taxon>Pseudomonadota</taxon>
        <taxon>Alphaproteobacteria</taxon>
        <taxon>Rhodobacterales</taxon>
        <taxon>Paracoccaceae</taxon>
        <taxon>Boseongicola</taxon>
    </lineage>
</organism>
<sequence>MKTFAAILTLASVTLGTSALAAECWSLDFENVPFTACEIDQAEEDVRLFLNDADDRLFGTFENVAAHVGAQGRQLVVAMNGGMYHPNRNPVGLYIEDGMELAPIVTSEGPGNFGLLPNGVLCLNDGSAGIAESRSFVRSGTTCSFATQSGPLLVIDGQLHPRFLADSPSRFIRNGIGVAEDGRIVVAISDQPVNFHRFARLFRDVFKTPDALFLDGKVSRLYAPMIGRHDFGLPMGPILGVTR</sequence>
<evidence type="ECO:0000256" key="1">
    <source>
        <dbReference type="SAM" id="SignalP"/>
    </source>
</evidence>
<dbReference type="InterPro" id="IPR018711">
    <property type="entry name" value="NAGPA"/>
</dbReference>
<keyword evidence="1" id="KW-0732">Signal</keyword>
<comment type="caution">
    <text evidence="3">The sequence shown here is derived from an EMBL/GenBank/DDBJ whole genome shotgun (WGS) entry which is preliminary data.</text>
</comment>
<dbReference type="AlphaFoldDB" id="A0A6B0XYD1"/>
<evidence type="ECO:0000259" key="2">
    <source>
        <dbReference type="Pfam" id="PF09992"/>
    </source>
</evidence>
<feature type="signal peptide" evidence="1">
    <location>
        <begin position="1"/>
        <end position="21"/>
    </location>
</feature>
<evidence type="ECO:0000313" key="3">
    <source>
        <dbReference type="EMBL" id="MXY33195.1"/>
    </source>
</evidence>
<feature type="chain" id="PRO_5025469512" description="Phosphodiester glycosidase domain-containing protein" evidence="1">
    <location>
        <begin position="22"/>
        <end position="243"/>
    </location>
</feature>
<reference evidence="3" key="1">
    <citation type="submission" date="2019-09" db="EMBL/GenBank/DDBJ databases">
        <title>Characterisation of the sponge microbiome using genome-centric metagenomics.</title>
        <authorList>
            <person name="Engelberts J.P."/>
            <person name="Robbins S.J."/>
            <person name="De Goeij J.M."/>
            <person name="Aranda M."/>
            <person name="Bell S.C."/>
            <person name="Webster N.S."/>
        </authorList>
    </citation>
    <scope>NUCLEOTIDE SEQUENCE</scope>
    <source>
        <strain evidence="3">SB0664_bin_43</strain>
    </source>
</reference>
<proteinExistence type="predicted"/>
<protein>
    <recommendedName>
        <fullName evidence="2">Phosphodiester glycosidase domain-containing protein</fullName>
    </recommendedName>
</protein>